<dbReference type="KEGG" id="nmr:Nmar_1520"/>
<gene>
    <name evidence="1" type="ordered locus">Nmar_1520</name>
</gene>
<organism evidence="1 2">
    <name type="scientific">Nitrosopumilus maritimus (strain SCM1)</name>
    <dbReference type="NCBI Taxonomy" id="436308"/>
    <lineage>
        <taxon>Archaea</taxon>
        <taxon>Nitrososphaerota</taxon>
        <taxon>Nitrososphaeria</taxon>
        <taxon>Nitrosopumilales</taxon>
        <taxon>Nitrosopumilaceae</taxon>
        <taxon>Nitrosopumilus</taxon>
    </lineage>
</organism>
<dbReference type="AlphaFoldDB" id="A9A4W2"/>
<dbReference type="Proteomes" id="UP000000792">
    <property type="component" value="Chromosome"/>
</dbReference>
<accession>A9A4W2</accession>
<evidence type="ECO:0000313" key="2">
    <source>
        <dbReference type="Proteomes" id="UP000000792"/>
    </source>
</evidence>
<dbReference type="HOGENOM" id="CLU_2695547_0_0_2"/>
<dbReference type="InParanoid" id="A9A4W2"/>
<sequence>MTNRLTENNFEEEKKKLTPDKGFDLIGIDYFSEPGNQLYLVEHFEMYQDVLNAKKERKNPEEYFILYKGAGGEFFCR</sequence>
<protein>
    <submittedName>
        <fullName evidence="1">Uncharacterized protein</fullName>
    </submittedName>
</protein>
<dbReference type="STRING" id="436308.Nmar_1520"/>
<evidence type="ECO:0000313" key="1">
    <source>
        <dbReference type="EMBL" id="ABX13416.1"/>
    </source>
</evidence>
<dbReference type="eggNOG" id="arCOG10588">
    <property type="taxonomic scope" value="Archaea"/>
</dbReference>
<name>A9A4W2_NITMS</name>
<reference evidence="1 2" key="1">
    <citation type="journal article" date="2010" name="Proc. Natl. Acad. Sci. U.S.A.">
        <title>Nitrosopumilus maritimus genome reveals unique mechanisms for nitrification and autotrophy in globally distributed marine crenarchaea.</title>
        <authorList>
            <person name="Walker C.B."/>
            <person name="de la Torre J.R."/>
            <person name="Klotz M.G."/>
            <person name="Urakawa H."/>
            <person name="Pinel N."/>
            <person name="Arp D.J."/>
            <person name="Brochier-Armanet C."/>
            <person name="Chain P.S."/>
            <person name="Chan P.P."/>
            <person name="Gollabgir A."/>
            <person name="Hemp J."/>
            <person name="Hugler M."/>
            <person name="Karr E.A."/>
            <person name="Konneke M."/>
            <person name="Shin M."/>
            <person name="Lawton T.J."/>
            <person name="Lowe T."/>
            <person name="Martens-Habbena W."/>
            <person name="Sayavedra-Soto L.A."/>
            <person name="Lang D."/>
            <person name="Sievert S.M."/>
            <person name="Rosenzweig A.C."/>
            <person name="Manning G."/>
            <person name="Stahl D.A."/>
        </authorList>
    </citation>
    <scope>NUCLEOTIDE SEQUENCE [LARGE SCALE GENOMIC DNA]</scope>
    <source>
        <strain evidence="1 2">SCM1</strain>
    </source>
</reference>
<dbReference type="EnsemblBacteria" id="ABX13416">
    <property type="protein sequence ID" value="ABX13416"/>
    <property type="gene ID" value="Nmar_1520"/>
</dbReference>
<proteinExistence type="predicted"/>
<keyword evidence="2" id="KW-1185">Reference proteome</keyword>
<dbReference type="EMBL" id="CP000866">
    <property type="protein sequence ID" value="ABX13416.1"/>
    <property type="molecule type" value="Genomic_DNA"/>
</dbReference>